<reference evidence="1 2" key="1">
    <citation type="submission" date="2017-07" db="EMBL/GenBank/DDBJ databases">
        <authorList>
            <person name="Talla V."/>
            <person name="Backstrom N."/>
        </authorList>
    </citation>
    <scope>NUCLEOTIDE SEQUENCE [LARGE SCALE GENOMIC DNA]</scope>
</reference>
<name>A0A5E4Q4T0_9NEOP</name>
<protein>
    <submittedName>
        <fullName evidence="1">Uncharacterized protein</fullName>
    </submittedName>
</protein>
<feature type="non-terminal residue" evidence="1">
    <location>
        <position position="243"/>
    </location>
</feature>
<evidence type="ECO:0000313" key="1">
    <source>
        <dbReference type="EMBL" id="VVC92055.1"/>
    </source>
</evidence>
<dbReference type="Proteomes" id="UP000324832">
    <property type="component" value="Unassembled WGS sequence"/>
</dbReference>
<dbReference type="AlphaFoldDB" id="A0A5E4Q4T0"/>
<dbReference type="EMBL" id="FZQP02001204">
    <property type="protein sequence ID" value="VVC92055.1"/>
    <property type="molecule type" value="Genomic_DNA"/>
</dbReference>
<proteinExistence type="predicted"/>
<keyword evidence="2" id="KW-1185">Reference proteome</keyword>
<evidence type="ECO:0000313" key="2">
    <source>
        <dbReference type="Proteomes" id="UP000324832"/>
    </source>
</evidence>
<organism evidence="1 2">
    <name type="scientific">Leptidea sinapis</name>
    <dbReference type="NCBI Taxonomy" id="189913"/>
    <lineage>
        <taxon>Eukaryota</taxon>
        <taxon>Metazoa</taxon>
        <taxon>Ecdysozoa</taxon>
        <taxon>Arthropoda</taxon>
        <taxon>Hexapoda</taxon>
        <taxon>Insecta</taxon>
        <taxon>Pterygota</taxon>
        <taxon>Neoptera</taxon>
        <taxon>Endopterygota</taxon>
        <taxon>Lepidoptera</taxon>
        <taxon>Glossata</taxon>
        <taxon>Ditrysia</taxon>
        <taxon>Papilionoidea</taxon>
        <taxon>Pieridae</taxon>
        <taxon>Dismorphiinae</taxon>
        <taxon>Leptidea</taxon>
    </lineage>
</organism>
<gene>
    <name evidence="1" type="ORF">LSINAPIS_LOCUS4575</name>
</gene>
<accession>A0A5E4Q4T0</accession>
<sequence length="243" mass="28201">MAHLKRKNITTDLDNNAPIKQILDELRHKNPEAFKFYGRNLYRRHAVHTDRPGYPLSNFCYEWNGDHGLDLFENFGYKSCSPKIITEISNIDIEDPITAFMKKKYGWLKNAKKNRFSATLNKSVDKLQVLNEEVLTCPKHLVNLAAYLDSDPEPYFNSRFNWFYAGNGNLLLINIECTDYILYSILSSVYLKEFDRNNFKIKSEAIASYNCGNDCNIFETICSTNNIVCLRLKNKILILKIST</sequence>